<dbReference type="EnsemblPlants" id="ONIVA04G03640.1">
    <property type="protein sequence ID" value="ONIVA04G03640.1"/>
    <property type="gene ID" value="ONIVA04G03640"/>
</dbReference>
<evidence type="ECO:0000256" key="1">
    <source>
        <dbReference type="SAM" id="MobiDB-lite"/>
    </source>
</evidence>
<reference evidence="2" key="2">
    <citation type="submission" date="2018-04" db="EMBL/GenBank/DDBJ databases">
        <title>OnivRS2 (Oryza nivara Reference Sequence Version 2).</title>
        <authorList>
            <person name="Zhang J."/>
            <person name="Kudrna D."/>
            <person name="Lee S."/>
            <person name="Talag J."/>
            <person name="Rajasekar S."/>
            <person name="Welchert J."/>
            <person name="Hsing Y.-I."/>
            <person name="Wing R.A."/>
        </authorList>
    </citation>
    <scope>NUCLEOTIDE SEQUENCE [LARGE SCALE GENOMIC DNA]</scope>
    <source>
        <strain evidence="2">SL10</strain>
    </source>
</reference>
<accession>A0A0E0GY71</accession>
<dbReference type="OMA" id="KSHYSVE"/>
<evidence type="ECO:0000313" key="2">
    <source>
        <dbReference type="EnsemblPlants" id="ONIVA04G03640.1"/>
    </source>
</evidence>
<protein>
    <recommendedName>
        <fullName evidence="4">LisH domain-containing protein</fullName>
    </recommendedName>
</protein>
<dbReference type="AlphaFoldDB" id="A0A0E0GY71"/>
<keyword evidence="3" id="KW-1185">Reference proteome</keyword>
<dbReference type="Gene3D" id="1.20.960.30">
    <property type="match status" value="1"/>
</dbReference>
<evidence type="ECO:0008006" key="4">
    <source>
        <dbReference type="Google" id="ProtNLM"/>
    </source>
</evidence>
<sequence length="213" mass="23911">MAGLNPEDLTANDLNAAVYRYLLESAFNFYHESHLDIHDIEIKKIPQGTLIRVVLKGLEHIEFQANADVADDENFHHFIALDLLTKDVGELKMQITGRANPDFVETAKEKKNDAVKTVEPHGSDYAEDAIPHRMQPNSPKCQVPILMRSAEHIRSSYYRRQRPPKCQIPPQCIGSSLCREGGGRGEGEGEEEEEEKGESENVSLSMGKELQIS</sequence>
<dbReference type="Gramene" id="ONIVA04G03640.1">
    <property type="protein sequence ID" value="ONIVA04G03640.1"/>
    <property type="gene ID" value="ONIVA04G03640"/>
</dbReference>
<dbReference type="eggNOG" id="KOG0273">
    <property type="taxonomic scope" value="Eukaryota"/>
</dbReference>
<reference evidence="2" key="1">
    <citation type="submission" date="2015-04" db="UniProtKB">
        <authorList>
            <consortium name="EnsemblPlants"/>
        </authorList>
    </citation>
    <scope>IDENTIFICATION</scope>
    <source>
        <strain evidence="2">SL10</strain>
    </source>
</reference>
<feature type="region of interest" description="Disordered" evidence="1">
    <location>
        <begin position="158"/>
        <end position="213"/>
    </location>
</feature>
<dbReference type="HOGENOM" id="CLU_1296172_0_0_1"/>
<organism evidence="2">
    <name type="scientific">Oryza nivara</name>
    <name type="common">Indian wild rice</name>
    <name type="synonym">Oryza sativa f. spontanea</name>
    <dbReference type="NCBI Taxonomy" id="4536"/>
    <lineage>
        <taxon>Eukaryota</taxon>
        <taxon>Viridiplantae</taxon>
        <taxon>Streptophyta</taxon>
        <taxon>Embryophyta</taxon>
        <taxon>Tracheophyta</taxon>
        <taxon>Spermatophyta</taxon>
        <taxon>Magnoliopsida</taxon>
        <taxon>Liliopsida</taxon>
        <taxon>Poales</taxon>
        <taxon>Poaceae</taxon>
        <taxon>BOP clade</taxon>
        <taxon>Oryzoideae</taxon>
        <taxon>Oryzeae</taxon>
        <taxon>Oryzinae</taxon>
        <taxon>Oryza</taxon>
    </lineage>
</organism>
<dbReference type="Proteomes" id="UP000006591">
    <property type="component" value="Chromosome 4"/>
</dbReference>
<name>A0A0E0GY71_ORYNI</name>
<feature type="compositionally biased region" description="Acidic residues" evidence="1">
    <location>
        <begin position="188"/>
        <end position="197"/>
    </location>
</feature>
<evidence type="ECO:0000313" key="3">
    <source>
        <dbReference type="Proteomes" id="UP000006591"/>
    </source>
</evidence>
<proteinExistence type="predicted"/>
<dbReference type="STRING" id="4536.A0A0E0GY71"/>